<dbReference type="AlphaFoldDB" id="A0A803MT64"/>
<keyword evidence="2" id="KW-1185">Reference proteome</keyword>
<dbReference type="PANTHER" id="PTHR33193">
    <property type="entry name" value="DOMAIN PROTEIN, PUTATIVE (DUF3511)-RELATED"/>
    <property type="match status" value="1"/>
</dbReference>
<proteinExistence type="predicted"/>
<evidence type="ECO:0000313" key="1">
    <source>
        <dbReference type="EnsemblPlants" id="AUR62034855-RA:cds"/>
    </source>
</evidence>
<dbReference type="PANTHER" id="PTHR33193:SF7">
    <property type="entry name" value="OS06G0686600 PROTEIN"/>
    <property type="match status" value="1"/>
</dbReference>
<sequence length="97" mass="11168">MEKCRSYPNYGKFEVQLEDNNEIKRSSSKAYNFNGPSNKLGSCSGFSINNDPESKRKKRVASYNMFSVEGKLKSSVKSSFKWIKHKFTDPSYDGYED</sequence>
<reference evidence="1" key="1">
    <citation type="journal article" date="2017" name="Nature">
        <title>The genome of Chenopodium quinoa.</title>
        <authorList>
            <person name="Jarvis D.E."/>
            <person name="Ho Y.S."/>
            <person name="Lightfoot D.J."/>
            <person name="Schmoeckel S.M."/>
            <person name="Li B."/>
            <person name="Borm T.J.A."/>
            <person name="Ohyanagi H."/>
            <person name="Mineta K."/>
            <person name="Michell C.T."/>
            <person name="Saber N."/>
            <person name="Kharbatia N.M."/>
            <person name="Rupper R.R."/>
            <person name="Sharp A.R."/>
            <person name="Dally N."/>
            <person name="Boughton B.A."/>
            <person name="Woo Y.H."/>
            <person name="Gao G."/>
            <person name="Schijlen E.G.W.M."/>
            <person name="Guo X."/>
            <person name="Momin A.A."/>
            <person name="Negrao S."/>
            <person name="Al-Babili S."/>
            <person name="Gehring C."/>
            <person name="Roessner U."/>
            <person name="Jung C."/>
            <person name="Murphy K."/>
            <person name="Arold S.T."/>
            <person name="Gojobori T."/>
            <person name="van der Linden C.G."/>
            <person name="van Loo E.N."/>
            <person name="Jellen E.N."/>
            <person name="Maughan P.J."/>
            <person name="Tester M."/>
        </authorList>
    </citation>
    <scope>NUCLEOTIDE SEQUENCE [LARGE SCALE GENOMIC DNA]</scope>
    <source>
        <strain evidence="1">cv. PI 614886</strain>
    </source>
</reference>
<accession>A0A803MT64</accession>
<organism evidence="1 2">
    <name type="scientific">Chenopodium quinoa</name>
    <name type="common">Quinoa</name>
    <dbReference type="NCBI Taxonomy" id="63459"/>
    <lineage>
        <taxon>Eukaryota</taxon>
        <taxon>Viridiplantae</taxon>
        <taxon>Streptophyta</taxon>
        <taxon>Embryophyta</taxon>
        <taxon>Tracheophyta</taxon>
        <taxon>Spermatophyta</taxon>
        <taxon>Magnoliopsida</taxon>
        <taxon>eudicotyledons</taxon>
        <taxon>Gunneridae</taxon>
        <taxon>Pentapetalae</taxon>
        <taxon>Caryophyllales</taxon>
        <taxon>Chenopodiaceae</taxon>
        <taxon>Chenopodioideae</taxon>
        <taxon>Atripliceae</taxon>
        <taxon>Chenopodium</taxon>
    </lineage>
</organism>
<protein>
    <submittedName>
        <fullName evidence="1">Uncharacterized protein</fullName>
    </submittedName>
</protein>
<dbReference type="Proteomes" id="UP000596660">
    <property type="component" value="Unplaced"/>
</dbReference>
<dbReference type="EnsemblPlants" id="AUR62034855-RA">
    <property type="protein sequence ID" value="AUR62034855-RA:cds"/>
    <property type="gene ID" value="AUR62034855"/>
</dbReference>
<evidence type="ECO:0000313" key="2">
    <source>
        <dbReference type="Proteomes" id="UP000596660"/>
    </source>
</evidence>
<dbReference type="OMA" id="QKGSGFC"/>
<dbReference type="InterPro" id="IPR021899">
    <property type="entry name" value="DUF3511"/>
</dbReference>
<dbReference type="Pfam" id="PF12023">
    <property type="entry name" value="DUF3511"/>
    <property type="match status" value="1"/>
</dbReference>
<dbReference type="Gramene" id="AUR62034855-RA">
    <property type="protein sequence ID" value="AUR62034855-RA:cds"/>
    <property type="gene ID" value="AUR62034855"/>
</dbReference>
<name>A0A803MT64_CHEQI</name>
<reference evidence="1" key="2">
    <citation type="submission" date="2021-03" db="UniProtKB">
        <authorList>
            <consortium name="EnsemblPlants"/>
        </authorList>
    </citation>
    <scope>IDENTIFICATION</scope>
</reference>